<gene>
    <name evidence="2" type="ORF">DHEL01_v207221</name>
</gene>
<keyword evidence="1" id="KW-0472">Membrane</keyword>
<dbReference type="Proteomes" id="UP000094444">
    <property type="component" value="Unassembled WGS sequence"/>
</dbReference>
<keyword evidence="1" id="KW-0812">Transmembrane</keyword>
<feature type="transmembrane region" description="Helical" evidence="1">
    <location>
        <begin position="99"/>
        <end position="121"/>
    </location>
</feature>
<dbReference type="OrthoDB" id="5396810at2759"/>
<evidence type="ECO:0000313" key="2">
    <source>
        <dbReference type="EMBL" id="POS74385.1"/>
    </source>
</evidence>
<keyword evidence="1" id="KW-1133">Transmembrane helix</keyword>
<evidence type="ECO:0008006" key="4">
    <source>
        <dbReference type="Google" id="ProtNLM"/>
    </source>
</evidence>
<evidence type="ECO:0000313" key="3">
    <source>
        <dbReference type="Proteomes" id="UP000094444"/>
    </source>
</evidence>
<reference evidence="2" key="1">
    <citation type="submission" date="2017-09" db="EMBL/GenBank/DDBJ databases">
        <title>Polyketide synthases of a Diaporthe helianthi virulent isolate.</title>
        <authorList>
            <person name="Baroncelli R."/>
        </authorList>
    </citation>
    <scope>NUCLEOTIDE SEQUENCE [LARGE SCALE GENOMIC DNA]</scope>
    <source>
        <strain evidence="2">7/96</strain>
    </source>
</reference>
<dbReference type="Gene3D" id="2.120.10.70">
    <property type="entry name" value="Fucose-specific lectin"/>
    <property type="match status" value="1"/>
</dbReference>
<name>A0A2P5HVZ9_DIAHE</name>
<keyword evidence="3" id="KW-1185">Reference proteome</keyword>
<proteinExistence type="predicted"/>
<dbReference type="InParanoid" id="A0A2P5HVZ9"/>
<dbReference type="EMBL" id="MAVT02000638">
    <property type="protein sequence ID" value="POS74385.1"/>
    <property type="molecule type" value="Genomic_DNA"/>
</dbReference>
<protein>
    <recommendedName>
        <fullName evidence="4">Fucose-specific lectin</fullName>
    </recommendedName>
</protein>
<comment type="caution">
    <text evidence="2">The sequence shown here is derived from an EMBL/GenBank/DDBJ whole genome shotgun (WGS) entry which is preliminary data.</text>
</comment>
<dbReference type="SUPFAM" id="SSF89372">
    <property type="entry name" value="Fucose-specific lectin"/>
    <property type="match status" value="1"/>
</dbReference>
<dbReference type="AlphaFoldDB" id="A0A2P5HVZ9"/>
<evidence type="ECO:0000256" key="1">
    <source>
        <dbReference type="SAM" id="Phobius"/>
    </source>
</evidence>
<organism evidence="2 3">
    <name type="scientific">Diaporthe helianthi</name>
    <dbReference type="NCBI Taxonomy" id="158607"/>
    <lineage>
        <taxon>Eukaryota</taxon>
        <taxon>Fungi</taxon>
        <taxon>Dikarya</taxon>
        <taxon>Ascomycota</taxon>
        <taxon>Pezizomycotina</taxon>
        <taxon>Sordariomycetes</taxon>
        <taxon>Sordariomycetidae</taxon>
        <taxon>Diaporthales</taxon>
        <taxon>Diaporthaceae</taxon>
        <taxon>Diaporthe</taxon>
    </lineage>
</organism>
<accession>A0A2P5HVZ9</accession>
<sequence length="438" mass="46976">MSKLFNNFGNGSDAPQVVIPSPDPSTQKIPVTYSEGKEVASLDEAEFARNQPHGPSCYNHYNTGYSEFYTSLGHEALQPKGVELQRPRDSRRIYGLRPVWFWTVAVLVMLLLIGATAGAVVGGMMRRQTKLTTTSDSSSTSSAPAPELLGSQLSAVNWTDSAGVQRKAVFYQRNGTLHVSHNAVYSSNGKTAWAELNIESQFSAGAVAAMNATPLAASFKSVDAYKDTSFSAALYYLDTENNVRDLVSTAENLSTWSKGPLWEITVAANPTSGLAVAAHMCAKGCLGDRIVVFQGSGGDLFSVRGPRWTDAPTRIVGANIGTPIALTPAAYVNRSSDDPPVDWAADQTQLRLYYQRAQNIDEFFFNDETLLAWNAGKIRQKQGPALDASFLTDYLTGSRFVGVASGLETDAARGLAASPSGPNSVVQVATLKAPAALW</sequence>